<dbReference type="Proteomes" id="UP001428341">
    <property type="component" value="Unassembled WGS sequence"/>
</dbReference>
<keyword evidence="1" id="KW-0732">Signal</keyword>
<keyword evidence="3" id="KW-1185">Reference proteome</keyword>
<gene>
    <name evidence="2" type="ORF">WN944_017245</name>
</gene>
<accession>A0AAP0MAZ2</accession>
<comment type="caution">
    <text evidence="2">The sequence shown here is derived from an EMBL/GenBank/DDBJ whole genome shotgun (WGS) entry which is preliminary data.</text>
</comment>
<evidence type="ECO:0000256" key="1">
    <source>
        <dbReference type="SAM" id="SignalP"/>
    </source>
</evidence>
<dbReference type="EMBL" id="JBCGBO010000005">
    <property type="protein sequence ID" value="KAK9202036.1"/>
    <property type="molecule type" value="Genomic_DNA"/>
</dbReference>
<sequence length="62" mass="6905">MSTLIVMMMLYCAFTGLLVSVTIGMTKVNEANNGDIHVNLKLELGIFYESQILKKNQSVLLL</sequence>
<feature type="signal peptide" evidence="1">
    <location>
        <begin position="1"/>
        <end position="24"/>
    </location>
</feature>
<dbReference type="AlphaFoldDB" id="A0AAP0MAZ2"/>
<proteinExistence type="predicted"/>
<organism evidence="2 3">
    <name type="scientific">Citrus x changshan-huyou</name>
    <dbReference type="NCBI Taxonomy" id="2935761"/>
    <lineage>
        <taxon>Eukaryota</taxon>
        <taxon>Viridiplantae</taxon>
        <taxon>Streptophyta</taxon>
        <taxon>Embryophyta</taxon>
        <taxon>Tracheophyta</taxon>
        <taxon>Spermatophyta</taxon>
        <taxon>Magnoliopsida</taxon>
        <taxon>eudicotyledons</taxon>
        <taxon>Gunneridae</taxon>
        <taxon>Pentapetalae</taxon>
        <taxon>rosids</taxon>
        <taxon>malvids</taxon>
        <taxon>Sapindales</taxon>
        <taxon>Rutaceae</taxon>
        <taxon>Aurantioideae</taxon>
        <taxon>Citrus</taxon>
    </lineage>
</organism>
<feature type="chain" id="PRO_5042820727" evidence="1">
    <location>
        <begin position="25"/>
        <end position="62"/>
    </location>
</feature>
<evidence type="ECO:0000313" key="2">
    <source>
        <dbReference type="EMBL" id="KAK9202036.1"/>
    </source>
</evidence>
<evidence type="ECO:0000313" key="3">
    <source>
        <dbReference type="Proteomes" id="UP001428341"/>
    </source>
</evidence>
<name>A0AAP0MAZ2_9ROSI</name>
<protein>
    <submittedName>
        <fullName evidence="2">Uncharacterized protein</fullName>
    </submittedName>
</protein>
<reference evidence="2 3" key="1">
    <citation type="submission" date="2024-05" db="EMBL/GenBank/DDBJ databases">
        <title>Haplotype-resolved chromosome-level genome assembly of Huyou (Citrus changshanensis).</title>
        <authorList>
            <person name="Miao C."/>
            <person name="Chen W."/>
            <person name="Wu Y."/>
            <person name="Wang L."/>
            <person name="Zhao S."/>
            <person name="Grierson D."/>
            <person name="Xu C."/>
            <person name="Chen K."/>
        </authorList>
    </citation>
    <scope>NUCLEOTIDE SEQUENCE [LARGE SCALE GENOMIC DNA]</scope>
    <source>
        <strain evidence="2">01-14</strain>
        <tissue evidence="2">Leaf</tissue>
    </source>
</reference>